<dbReference type="InterPro" id="IPR002502">
    <property type="entry name" value="Amidase_domain"/>
</dbReference>
<dbReference type="Pfam" id="PF01510">
    <property type="entry name" value="Amidase_2"/>
    <property type="match status" value="1"/>
</dbReference>
<dbReference type="GO" id="GO:0019867">
    <property type="term" value="C:outer membrane"/>
    <property type="evidence" value="ECO:0007669"/>
    <property type="project" value="TreeGrafter"/>
</dbReference>
<reference evidence="6 7" key="1">
    <citation type="submission" date="2016-12" db="EMBL/GenBank/DDBJ databases">
        <title>The draft genome sequence of HSLHS2.</title>
        <authorList>
            <person name="Hu D."/>
            <person name="Wang L."/>
            <person name="Shao Z."/>
        </authorList>
    </citation>
    <scope>NUCLEOTIDE SEQUENCE [LARGE SCALE GENOMIC DNA]</scope>
    <source>
        <strain evidence="6">MCCC 1A06712</strain>
    </source>
</reference>
<dbReference type="GO" id="GO:0009254">
    <property type="term" value="P:peptidoglycan turnover"/>
    <property type="evidence" value="ECO:0007669"/>
    <property type="project" value="TreeGrafter"/>
</dbReference>
<dbReference type="CDD" id="cd06583">
    <property type="entry name" value="PGRP"/>
    <property type="match status" value="1"/>
</dbReference>
<evidence type="ECO:0000313" key="6">
    <source>
        <dbReference type="EMBL" id="OUD10107.1"/>
    </source>
</evidence>
<dbReference type="PANTHER" id="PTHR30417">
    <property type="entry name" value="N-ACETYLMURAMOYL-L-ALANINE AMIDASE AMID"/>
    <property type="match status" value="1"/>
</dbReference>
<gene>
    <name evidence="6" type="ORF">BVC71_00895</name>
</gene>
<evidence type="ECO:0000256" key="2">
    <source>
        <dbReference type="ARBA" id="ARBA00011901"/>
    </source>
</evidence>
<evidence type="ECO:0000259" key="5">
    <source>
        <dbReference type="SMART" id="SM00644"/>
    </source>
</evidence>
<feature type="domain" description="N-acetylmuramoyl-L-alanine amidase" evidence="5">
    <location>
        <begin position="6"/>
        <end position="139"/>
    </location>
</feature>
<dbReference type="GO" id="GO:0071555">
    <property type="term" value="P:cell wall organization"/>
    <property type="evidence" value="ECO:0007669"/>
    <property type="project" value="UniProtKB-KW"/>
</dbReference>
<name>A0A251X088_9RHOB</name>
<organism evidence="6 7">
    <name type="scientific">Marivivens niveibacter</name>
    <dbReference type="NCBI Taxonomy" id="1930667"/>
    <lineage>
        <taxon>Bacteria</taxon>
        <taxon>Pseudomonadati</taxon>
        <taxon>Pseudomonadota</taxon>
        <taxon>Alphaproteobacteria</taxon>
        <taxon>Rhodobacterales</taxon>
        <taxon>Paracoccaceae</taxon>
        <taxon>Marivivens group</taxon>
        <taxon>Marivivens</taxon>
    </lineage>
</organism>
<dbReference type="GO" id="GO:0008745">
    <property type="term" value="F:N-acetylmuramoyl-L-alanine amidase activity"/>
    <property type="evidence" value="ECO:0007669"/>
    <property type="project" value="UniProtKB-EC"/>
</dbReference>
<evidence type="ECO:0000256" key="3">
    <source>
        <dbReference type="ARBA" id="ARBA00022801"/>
    </source>
</evidence>
<evidence type="ECO:0000256" key="1">
    <source>
        <dbReference type="ARBA" id="ARBA00001561"/>
    </source>
</evidence>
<protein>
    <recommendedName>
        <fullName evidence="2">N-acetylmuramoyl-L-alanine amidase</fullName>
        <ecNumber evidence="2">3.5.1.28</ecNumber>
    </recommendedName>
</protein>
<evidence type="ECO:0000313" key="7">
    <source>
        <dbReference type="Proteomes" id="UP000194664"/>
    </source>
</evidence>
<comment type="caution">
    <text evidence="6">The sequence shown here is derived from an EMBL/GenBank/DDBJ whole genome shotgun (WGS) entry which is preliminary data.</text>
</comment>
<sequence>MVQFPSPNFGPRRDGAVPDIIVLHYTAMADCDAAQRVLCTPEREVSAHYLIAPNGTVTQLVDEDQRAWHAGAGSWGSVTDVNSRSIGIEMSNIGTAPFSAPLMDALETLLPEIMNRWSIPPERVIGHSDMAPGRKIDPGARFDWTRLARQGLAIRAQAQAPIAADQARFDTALTQIGYPTADADTRLSAFRLRHRQGATGPLDAWDMALATDLAARYPAT</sequence>
<dbReference type="PANTHER" id="PTHR30417:SF1">
    <property type="entry name" value="N-ACETYLMURAMOYL-L-ALANINE AMIDASE AMID"/>
    <property type="match status" value="1"/>
</dbReference>
<dbReference type="EC" id="3.5.1.28" evidence="2"/>
<comment type="catalytic activity">
    <reaction evidence="1">
        <text>Hydrolyzes the link between N-acetylmuramoyl residues and L-amino acid residues in certain cell-wall glycopeptides.</text>
        <dbReference type="EC" id="3.5.1.28"/>
    </reaction>
</comment>
<evidence type="ECO:0000256" key="4">
    <source>
        <dbReference type="ARBA" id="ARBA00023316"/>
    </source>
</evidence>
<dbReference type="GO" id="GO:0009253">
    <property type="term" value="P:peptidoglycan catabolic process"/>
    <property type="evidence" value="ECO:0007669"/>
    <property type="project" value="InterPro"/>
</dbReference>
<dbReference type="Gene3D" id="3.40.80.10">
    <property type="entry name" value="Peptidoglycan recognition protein-like"/>
    <property type="match status" value="1"/>
</dbReference>
<dbReference type="SUPFAM" id="SSF55846">
    <property type="entry name" value="N-acetylmuramoyl-L-alanine amidase-like"/>
    <property type="match status" value="1"/>
</dbReference>
<dbReference type="InterPro" id="IPR051206">
    <property type="entry name" value="NAMLAA_amidase_2"/>
</dbReference>
<dbReference type="AlphaFoldDB" id="A0A251X088"/>
<dbReference type="SMART" id="SM00644">
    <property type="entry name" value="Ami_2"/>
    <property type="match status" value="1"/>
</dbReference>
<accession>A0A251X088</accession>
<proteinExistence type="predicted"/>
<keyword evidence="3" id="KW-0378">Hydrolase</keyword>
<keyword evidence="7" id="KW-1185">Reference proteome</keyword>
<dbReference type="EMBL" id="MSPP01000001">
    <property type="protein sequence ID" value="OUD10107.1"/>
    <property type="molecule type" value="Genomic_DNA"/>
</dbReference>
<dbReference type="InterPro" id="IPR036505">
    <property type="entry name" value="Amidase/PGRP_sf"/>
</dbReference>
<keyword evidence="4" id="KW-0961">Cell wall biogenesis/degradation</keyword>
<dbReference type="Proteomes" id="UP000194664">
    <property type="component" value="Unassembled WGS sequence"/>
</dbReference>